<dbReference type="SMART" id="SM00836">
    <property type="entry name" value="DALR_1"/>
    <property type="match status" value="1"/>
</dbReference>
<sequence>MSEQLPLLIELGTEELPVKALPGLAQALFDGVLSGLEKRGIAVARGDAKPLSTPRRLAVLLPGVATEQPEQRSEVLGPYLNIALDAQGQPTKALAGFAAKAGIDWTALERTSDAKGERFVHRAVTPGARTADLLPEILREAIAAMPIPKPMRWGAHEYAFARPVQWLVLLFGTAVIPAELLGVRGDRITRGHRFMHEGAVSLAAPGDYVDALRAAHVLVDPDARRARIVDEVQAAARQAGGSARIGDDNLEQVVNLVEWPAAVLCSFERDFLAVPQEALIETMEINQKFFPVLDDGGTLTEQFIGIANIQSKDVAEVAKGYERVIRPRFADAKFFFDEDLKQGLEAMGAGLASVTYQAKLGTVADKVARVAALAEVIAPQVGADPLQARRAAALAKNDLQSRMVNEFPELQGIAGRHYAKAAGEPSEIALAIDEAYQPRFAGDDIALSPLGKVLAIAERLDTLAGGFAAGLKPTGNKDPFALRRNALGLARTVIESGFDLDLKDLLYHAYSAAKQSMSEVVLRQKKDVADKARASGVDAPTSHANQRSLHLEELTELFDFILDRLRGYYADKGVPATHFNAVAALFSVTSEAVPTPTSVGAHPGATPGSLYDFDRRIDAIGIFATLPEAEALAAANKRIRNILRKVEGEIPGDIDTSLLREPAEEALAEAVEAAIGDTGDALHRHDYVAVLARLARLRPQVDAFFDGVMVNAEDPQLRANRLALLKKLGDRLGSVAAIEHLSS</sequence>
<gene>
    <name evidence="11" type="primary">glyS</name>
    <name evidence="13" type="ORF">Xant_16615</name>
</gene>
<dbReference type="PRINTS" id="PR01045">
    <property type="entry name" value="TRNASYNTHGB"/>
</dbReference>
<dbReference type="GO" id="GO:0016874">
    <property type="term" value="F:ligase activity"/>
    <property type="evidence" value="ECO:0007669"/>
    <property type="project" value="UniProtKB-KW"/>
</dbReference>
<accession>A0ABX3M411</accession>
<keyword evidence="6 11" id="KW-0547">Nucleotide-binding</keyword>
<dbReference type="PANTHER" id="PTHR30075:SF2">
    <property type="entry name" value="GLYCINE--TRNA LIGASE, CHLOROPLASTIC_MITOCHONDRIAL 2"/>
    <property type="match status" value="1"/>
</dbReference>
<dbReference type="EMBL" id="LOJT01000021">
    <property type="protein sequence ID" value="OOW75280.1"/>
    <property type="molecule type" value="Genomic_DNA"/>
</dbReference>
<dbReference type="PANTHER" id="PTHR30075">
    <property type="entry name" value="GLYCYL-TRNA SYNTHETASE"/>
    <property type="match status" value="1"/>
</dbReference>
<dbReference type="PROSITE" id="PS50861">
    <property type="entry name" value="AA_TRNA_LIGASE_II_GLYAB"/>
    <property type="match status" value="1"/>
</dbReference>
<keyword evidence="8 11" id="KW-0648">Protein biosynthesis</keyword>
<dbReference type="NCBIfam" id="TIGR00211">
    <property type="entry name" value="glyS"/>
    <property type="match status" value="1"/>
</dbReference>
<dbReference type="HAMAP" id="MF_00255">
    <property type="entry name" value="Gly_tRNA_synth_beta"/>
    <property type="match status" value="1"/>
</dbReference>
<comment type="similarity">
    <text evidence="2 11">Belongs to the class-II aminoacyl-tRNA synthetase family.</text>
</comment>
<keyword evidence="4 11" id="KW-0963">Cytoplasm</keyword>
<keyword evidence="7 11" id="KW-0067">ATP-binding</keyword>
<dbReference type="SUPFAM" id="SSF109604">
    <property type="entry name" value="HD-domain/PDEase-like"/>
    <property type="match status" value="1"/>
</dbReference>
<keyword evidence="9 11" id="KW-0030">Aminoacyl-tRNA synthetase</keyword>
<dbReference type="InterPro" id="IPR015944">
    <property type="entry name" value="Gly-tRNA-synth_bsu"/>
</dbReference>
<comment type="subunit">
    <text evidence="3 11">Tetramer of two alpha and two beta subunits.</text>
</comment>
<organism evidence="13 14">
    <name type="scientific">Xanthomonas cissicola</name>
    <dbReference type="NCBI Taxonomy" id="86186"/>
    <lineage>
        <taxon>Bacteria</taxon>
        <taxon>Pseudomonadati</taxon>
        <taxon>Pseudomonadota</taxon>
        <taxon>Gammaproteobacteria</taxon>
        <taxon>Lysobacterales</taxon>
        <taxon>Lysobacteraceae</taxon>
        <taxon>Xanthomonas</taxon>
    </lineage>
</organism>
<evidence type="ECO:0000256" key="10">
    <source>
        <dbReference type="ARBA" id="ARBA00047937"/>
    </source>
</evidence>
<dbReference type="Pfam" id="PF05746">
    <property type="entry name" value="DALR_1"/>
    <property type="match status" value="1"/>
</dbReference>
<comment type="caution">
    <text evidence="13">The sequence shown here is derived from an EMBL/GenBank/DDBJ whole genome shotgun (WGS) entry which is preliminary data.</text>
</comment>
<name>A0ABX3M411_9XANT</name>
<evidence type="ECO:0000256" key="9">
    <source>
        <dbReference type="ARBA" id="ARBA00023146"/>
    </source>
</evidence>
<keyword evidence="5 11" id="KW-0436">Ligase</keyword>
<evidence type="ECO:0000256" key="6">
    <source>
        <dbReference type="ARBA" id="ARBA00022741"/>
    </source>
</evidence>
<keyword evidence="14" id="KW-1185">Reference proteome</keyword>
<evidence type="ECO:0000259" key="12">
    <source>
        <dbReference type="SMART" id="SM00836"/>
    </source>
</evidence>
<reference evidence="13 14" key="1">
    <citation type="submission" date="2015-12" db="EMBL/GenBank/DDBJ databases">
        <authorList>
            <person name="Bansal K."/>
            <person name="Midha S."/>
            <person name="Patil P.B."/>
        </authorList>
    </citation>
    <scope>NUCLEOTIDE SEQUENCE [LARGE SCALE GENOMIC DNA]</scope>
    <source>
        <strain evidence="13 14">LMG21719</strain>
    </source>
</reference>
<comment type="subcellular location">
    <subcellularLocation>
        <location evidence="1 11">Cytoplasm</location>
    </subcellularLocation>
</comment>
<evidence type="ECO:0000256" key="7">
    <source>
        <dbReference type="ARBA" id="ARBA00022840"/>
    </source>
</evidence>
<dbReference type="Pfam" id="PF02092">
    <property type="entry name" value="tRNA_synt_2f"/>
    <property type="match status" value="1"/>
</dbReference>
<evidence type="ECO:0000256" key="8">
    <source>
        <dbReference type="ARBA" id="ARBA00022917"/>
    </source>
</evidence>
<proteinExistence type="inferred from homology"/>
<evidence type="ECO:0000313" key="13">
    <source>
        <dbReference type="EMBL" id="OOW75280.1"/>
    </source>
</evidence>
<evidence type="ECO:0000256" key="5">
    <source>
        <dbReference type="ARBA" id="ARBA00022598"/>
    </source>
</evidence>
<protein>
    <recommendedName>
        <fullName evidence="11">Glycine--tRNA ligase beta subunit</fullName>
        <ecNumber evidence="11">6.1.1.14</ecNumber>
    </recommendedName>
    <alternativeName>
        <fullName evidence="11">Glycyl-tRNA synthetase beta subunit</fullName>
        <shortName evidence="11">GlyRS</shortName>
    </alternativeName>
</protein>
<evidence type="ECO:0000256" key="1">
    <source>
        <dbReference type="ARBA" id="ARBA00004496"/>
    </source>
</evidence>
<dbReference type="EC" id="6.1.1.14" evidence="11"/>
<dbReference type="RefSeq" id="WP_078588972.1">
    <property type="nucleotide sequence ID" value="NZ_LOJT01000021.1"/>
</dbReference>
<dbReference type="Proteomes" id="UP000190018">
    <property type="component" value="Unassembled WGS sequence"/>
</dbReference>
<evidence type="ECO:0000256" key="3">
    <source>
        <dbReference type="ARBA" id="ARBA00011209"/>
    </source>
</evidence>
<evidence type="ECO:0000256" key="2">
    <source>
        <dbReference type="ARBA" id="ARBA00008226"/>
    </source>
</evidence>
<dbReference type="InterPro" id="IPR006194">
    <property type="entry name" value="Gly-tRNA-synth_heterodimer"/>
</dbReference>
<feature type="domain" description="DALR anticodon binding" evidence="12">
    <location>
        <begin position="638"/>
        <end position="741"/>
    </location>
</feature>
<evidence type="ECO:0000313" key="14">
    <source>
        <dbReference type="Proteomes" id="UP000190018"/>
    </source>
</evidence>
<evidence type="ECO:0000256" key="11">
    <source>
        <dbReference type="HAMAP-Rule" id="MF_00255"/>
    </source>
</evidence>
<comment type="catalytic activity">
    <reaction evidence="10 11">
        <text>tRNA(Gly) + glycine + ATP = glycyl-tRNA(Gly) + AMP + diphosphate</text>
        <dbReference type="Rhea" id="RHEA:16013"/>
        <dbReference type="Rhea" id="RHEA-COMP:9664"/>
        <dbReference type="Rhea" id="RHEA-COMP:9683"/>
        <dbReference type="ChEBI" id="CHEBI:30616"/>
        <dbReference type="ChEBI" id="CHEBI:33019"/>
        <dbReference type="ChEBI" id="CHEBI:57305"/>
        <dbReference type="ChEBI" id="CHEBI:78442"/>
        <dbReference type="ChEBI" id="CHEBI:78522"/>
        <dbReference type="ChEBI" id="CHEBI:456215"/>
        <dbReference type="EC" id="6.1.1.14"/>
    </reaction>
</comment>
<evidence type="ECO:0000256" key="4">
    <source>
        <dbReference type="ARBA" id="ARBA00022490"/>
    </source>
</evidence>
<dbReference type="InterPro" id="IPR008909">
    <property type="entry name" value="DALR_anticod-bd"/>
</dbReference>